<sequence length="106" mass="11997">MIADVLCRPDRIPIHGQRNALQLDPGGQRVHVLVDVHYGLHEVGDLLAHRQHCPDVEDHVRLAPHRRRYHSHGQQEDAAARHGKESELSGWSPVRNHVSLQSSVTH</sequence>
<reference evidence="2 3" key="1">
    <citation type="journal article" date="2019" name="Sci. Rep.">
        <title>Orb-weaving spider Araneus ventricosus genome elucidates the spidroin gene catalogue.</title>
        <authorList>
            <person name="Kono N."/>
            <person name="Nakamura H."/>
            <person name="Ohtoshi R."/>
            <person name="Moran D.A.P."/>
            <person name="Shinohara A."/>
            <person name="Yoshida Y."/>
            <person name="Fujiwara M."/>
            <person name="Mori M."/>
            <person name="Tomita M."/>
            <person name="Arakawa K."/>
        </authorList>
    </citation>
    <scope>NUCLEOTIDE SEQUENCE [LARGE SCALE GENOMIC DNA]</scope>
</reference>
<comment type="caution">
    <text evidence="2">The sequence shown here is derived from an EMBL/GenBank/DDBJ whole genome shotgun (WGS) entry which is preliminary data.</text>
</comment>
<evidence type="ECO:0000313" key="3">
    <source>
        <dbReference type="Proteomes" id="UP000499080"/>
    </source>
</evidence>
<dbReference type="EMBL" id="BGPR01004530">
    <property type="protein sequence ID" value="GBN00609.1"/>
    <property type="molecule type" value="Genomic_DNA"/>
</dbReference>
<dbReference type="AlphaFoldDB" id="A0A4Y2KF50"/>
<evidence type="ECO:0000313" key="2">
    <source>
        <dbReference type="EMBL" id="GBN00609.1"/>
    </source>
</evidence>
<dbReference type="Proteomes" id="UP000499080">
    <property type="component" value="Unassembled WGS sequence"/>
</dbReference>
<name>A0A4Y2KF50_ARAVE</name>
<feature type="compositionally biased region" description="Basic and acidic residues" evidence="1">
    <location>
        <begin position="73"/>
        <end position="87"/>
    </location>
</feature>
<keyword evidence="3" id="KW-1185">Reference proteome</keyword>
<organism evidence="2 3">
    <name type="scientific">Araneus ventricosus</name>
    <name type="common">Orbweaver spider</name>
    <name type="synonym">Epeira ventricosa</name>
    <dbReference type="NCBI Taxonomy" id="182803"/>
    <lineage>
        <taxon>Eukaryota</taxon>
        <taxon>Metazoa</taxon>
        <taxon>Ecdysozoa</taxon>
        <taxon>Arthropoda</taxon>
        <taxon>Chelicerata</taxon>
        <taxon>Arachnida</taxon>
        <taxon>Araneae</taxon>
        <taxon>Araneomorphae</taxon>
        <taxon>Entelegynae</taxon>
        <taxon>Araneoidea</taxon>
        <taxon>Araneidae</taxon>
        <taxon>Araneus</taxon>
    </lineage>
</organism>
<feature type="region of interest" description="Disordered" evidence="1">
    <location>
        <begin position="67"/>
        <end position="106"/>
    </location>
</feature>
<evidence type="ECO:0000256" key="1">
    <source>
        <dbReference type="SAM" id="MobiDB-lite"/>
    </source>
</evidence>
<gene>
    <name evidence="2" type="ORF">AVEN_167532_1</name>
</gene>
<protein>
    <submittedName>
        <fullName evidence="2">Uncharacterized protein</fullName>
    </submittedName>
</protein>
<accession>A0A4Y2KF50</accession>
<proteinExistence type="predicted"/>